<accession>A0A7Z0ABH8</accession>
<dbReference type="AlphaFoldDB" id="A0A7Z0ABH8"/>
<comment type="caution">
    <text evidence="2">The sequence shown here is derived from an EMBL/GenBank/DDBJ whole genome shotgun (WGS) entry which is preliminary data.</text>
</comment>
<protein>
    <submittedName>
        <fullName evidence="2">Uncharacterized protein</fullName>
    </submittedName>
</protein>
<name>A0A7Z0ABH8_9MICO</name>
<feature type="region of interest" description="Disordered" evidence="1">
    <location>
        <begin position="23"/>
        <end position="48"/>
    </location>
</feature>
<keyword evidence="3" id="KW-1185">Reference proteome</keyword>
<organism evidence="2 3">
    <name type="scientific">Spelaeicoccus albus</name>
    <dbReference type="NCBI Taxonomy" id="1280376"/>
    <lineage>
        <taxon>Bacteria</taxon>
        <taxon>Bacillati</taxon>
        <taxon>Actinomycetota</taxon>
        <taxon>Actinomycetes</taxon>
        <taxon>Micrococcales</taxon>
        <taxon>Brevibacteriaceae</taxon>
        <taxon>Spelaeicoccus</taxon>
    </lineage>
</organism>
<sequence>MSARTGVSPSDIRLARSLVRAAAKRGRRESPKIETIAQMKTPEERTTS</sequence>
<dbReference type="EMBL" id="JACBZP010000001">
    <property type="protein sequence ID" value="NYI66111.1"/>
    <property type="molecule type" value="Genomic_DNA"/>
</dbReference>
<evidence type="ECO:0000313" key="2">
    <source>
        <dbReference type="EMBL" id="NYI66111.1"/>
    </source>
</evidence>
<evidence type="ECO:0000313" key="3">
    <source>
        <dbReference type="Proteomes" id="UP000539111"/>
    </source>
</evidence>
<gene>
    <name evidence="2" type="ORF">BJY26_000417</name>
</gene>
<reference evidence="2 3" key="1">
    <citation type="submission" date="2020-07" db="EMBL/GenBank/DDBJ databases">
        <title>Sequencing the genomes of 1000 actinobacteria strains.</title>
        <authorList>
            <person name="Klenk H.-P."/>
        </authorList>
    </citation>
    <scope>NUCLEOTIDE SEQUENCE [LARGE SCALE GENOMIC DNA]</scope>
    <source>
        <strain evidence="2 3">DSM 26341</strain>
    </source>
</reference>
<evidence type="ECO:0000256" key="1">
    <source>
        <dbReference type="SAM" id="MobiDB-lite"/>
    </source>
</evidence>
<proteinExistence type="predicted"/>
<dbReference type="Proteomes" id="UP000539111">
    <property type="component" value="Unassembled WGS sequence"/>
</dbReference>